<name>A0A9N7V6R8_PLEPL</name>
<evidence type="ECO:0000313" key="1">
    <source>
        <dbReference type="EMBL" id="CAB1443152.1"/>
    </source>
</evidence>
<accession>A0A9N7V6R8</accession>
<evidence type="ECO:0000313" key="2">
    <source>
        <dbReference type="Proteomes" id="UP001153269"/>
    </source>
</evidence>
<reference evidence="1" key="1">
    <citation type="submission" date="2020-03" db="EMBL/GenBank/DDBJ databases">
        <authorList>
            <person name="Weist P."/>
        </authorList>
    </citation>
    <scope>NUCLEOTIDE SEQUENCE</scope>
</reference>
<proteinExistence type="predicted"/>
<gene>
    <name evidence="1" type="ORF">PLEPLA_LOCUS30867</name>
</gene>
<keyword evidence="2" id="KW-1185">Reference proteome</keyword>
<comment type="caution">
    <text evidence="1">The sequence shown here is derived from an EMBL/GenBank/DDBJ whole genome shotgun (WGS) entry which is preliminary data.</text>
</comment>
<organism evidence="1 2">
    <name type="scientific">Pleuronectes platessa</name>
    <name type="common">European plaice</name>
    <dbReference type="NCBI Taxonomy" id="8262"/>
    <lineage>
        <taxon>Eukaryota</taxon>
        <taxon>Metazoa</taxon>
        <taxon>Chordata</taxon>
        <taxon>Craniata</taxon>
        <taxon>Vertebrata</taxon>
        <taxon>Euteleostomi</taxon>
        <taxon>Actinopterygii</taxon>
        <taxon>Neopterygii</taxon>
        <taxon>Teleostei</taxon>
        <taxon>Neoteleostei</taxon>
        <taxon>Acanthomorphata</taxon>
        <taxon>Carangaria</taxon>
        <taxon>Pleuronectiformes</taxon>
        <taxon>Pleuronectoidei</taxon>
        <taxon>Pleuronectidae</taxon>
        <taxon>Pleuronectes</taxon>
    </lineage>
</organism>
<protein>
    <submittedName>
        <fullName evidence="1">Uncharacterized protein</fullName>
    </submittedName>
</protein>
<dbReference type="AlphaFoldDB" id="A0A9N7V6R8"/>
<dbReference type="EMBL" id="CADEAL010003002">
    <property type="protein sequence ID" value="CAB1443152.1"/>
    <property type="molecule type" value="Genomic_DNA"/>
</dbReference>
<dbReference type="Proteomes" id="UP001153269">
    <property type="component" value="Unassembled WGS sequence"/>
</dbReference>
<sequence length="67" mass="7257">MERRRLRPPWPSSIHTAGRAEVSAPPCTTVLGGGLLLLGLGLWTGQFDLPPCSSVELPSYTDLQLIQ</sequence>